<dbReference type="PROSITE" id="PS01136">
    <property type="entry name" value="UPF0034"/>
    <property type="match status" value="1"/>
</dbReference>
<feature type="active site" description="Proton donor" evidence="9 11">
    <location>
        <position position="98"/>
    </location>
</feature>
<dbReference type="OrthoDB" id="5289281at2"/>
<evidence type="ECO:0000313" key="14">
    <source>
        <dbReference type="EMBL" id="ENO96151.1"/>
    </source>
</evidence>
<keyword evidence="8 9" id="KW-0560">Oxidoreductase</keyword>
<dbReference type="AlphaFoldDB" id="N6YPC8"/>
<evidence type="ECO:0000256" key="5">
    <source>
        <dbReference type="ARBA" id="ARBA00022694"/>
    </source>
</evidence>
<accession>N6YPC8</accession>
<evidence type="ECO:0000256" key="2">
    <source>
        <dbReference type="ARBA" id="ARBA00022555"/>
    </source>
</evidence>
<dbReference type="HAMAP" id="MF_02043">
    <property type="entry name" value="DusC_subfam"/>
    <property type="match status" value="1"/>
</dbReference>
<dbReference type="PANTHER" id="PTHR45846">
    <property type="entry name" value="TRNA-DIHYDROURIDINE(47) SYNTHASE [NAD(P)(+)]-LIKE"/>
    <property type="match status" value="1"/>
</dbReference>
<evidence type="ECO:0000256" key="1">
    <source>
        <dbReference type="ARBA" id="ARBA00001917"/>
    </source>
</evidence>
<dbReference type="GO" id="GO:0102262">
    <property type="term" value="F:tRNA-dihydrouridine16 synthase activity"/>
    <property type="evidence" value="ECO:0007669"/>
    <property type="project" value="RHEA"/>
</dbReference>
<evidence type="ECO:0000256" key="3">
    <source>
        <dbReference type="ARBA" id="ARBA00022630"/>
    </source>
</evidence>
<feature type="domain" description="DUS-like FMN-binding" evidence="13">
    <location>
        <begin position="4"/>
        <end position="279"/>
    </location>
</feature>
<evidence type="ECO:0000259" key="13">
    <source>
        <dbReference type="Pfam" id="PF01207"/>
    </source>
</evidence>
<dbReference type="Pfam" id="PF01207">
    <property type="entry name" value="Dus"/>
    <property type="match status" value="1"/>
</dbReference>
<dbReference type="RefSeq" id="WP_004367931.1">
    <property type="nucleotide sequence ID" value="NZ_AMXF01000133.1"/>
</dbReference>
<keyword evidence="5 9" id="KW-0819">tRNA processing</keyword>
<comment type="similarity">
    <text evidence="9">Belongs to the Dus family. DusC subfamily.</text>
</comment>
<feature type="site" description="Interacts with tRNA" evidence="9">
    <location>
        <position position="95"/>
    </location>
</feature>
<feature type="site" description="Interacts with tRNA; defines subfamily-specific binding signature" evidence="9">
    <location>
        <position position="275"/>
    </location>
</feature>
<comment type="catalytic activity">
    <reaction evidence="9">
        <text>5,6-dihydrouridine(16) in tRNA + NAD(+) = uridine(16) in tRNA + NADH + H(+)</text>
        <dbReference type="Rhea" id="RHEA:53380"/>
        <dbReference type="Rhea" id="RHEA-COMP:13543"/>
        <dbReference type="Rhea" id="RHEA-COMP:13544"/>
        <dbReference type="ChEBI" id="CHEBI:15378"/>
        <dbReference type="ChEBI" id="CHEBI:57540"/>
        <dbReference type="ChEBI" id="CHEBI:57945"/>
        <dbReference type="ChEBI" id="CHEBI:65315"/>
        <dbReference type="ChEBI" id="CHEBI:74443"/>
    </reaction>
</comment>
<feature type="site" description="Interacts with tRNA; defines subfamily-specific binding signature" evidence="9">
    <location>
        <position position="298"/>
    </location>
</feature>
<comment type="function">
    <text evidence="9">Catalyzes the synthesis of 5,6-dihydrouridine (D), a modified base found in the D-loop of most tRNAs, via the reduction of the C5-C6 double bond in target uridines. Specifically modifies U16 in tRNAs.</text>
</comment>
<evidence type="ECO:0000256" key="9">
    <source>
        <dbReference type="HAMAP-Rule" id="MF_02043"/>
    </source>
</evidence>
<keyword evidence="7 9" id="KW-0694">RNA-binding</keyword>
<dbReference type="PIRSF" id="PIRSF006621">
    <property type="entry name" value="Dus"/>
    <property type="match status" value="1"/>
</dbReference>
<dbReference type="Gene3D" id="1.20.225.30">
    <property type="entry name" value="Dihydrouridine synthase, C-terminal recognition domain"/>
    <property type="match status" value="1"/>
</dbReference>
<feature type="binding site" evidence="9 12">
    <location>
        <begin position="223"/>
        <end position="224"/>
    </location>
    <ligand>
        <name>FMN</name>
        <dbReference type="ChEBI" id="CHEBI:58210"/>
    </ligand>
</feature>
<evidence type="ECO:0000256" key="10">
    <source>
        <dbReference type="PIRNR" id="PIRNR006621"/>
    </source>
</evidence>
<evidence type="ECO:0000256" key="6">
    <source>
        <dbReference type="ARBA" id="ARBA00022857"/>
    </source>
</evidence>
<dbReference type="InterPro" id="IPR032886">
    <property type="entry name" value="DusC"/>
</dbReference>
<dbReference type="CDD" id="cd02801">
    <property type="entry name" value="DUS_like_FMN"/>
    <property type="match status" value="1"/>
</dbReference>
<protein>
    <recommendedName>
        <fullName evidence="9">tRNA-dihydrouridine(16) synthase</fullName>
        <ecNumber evidence="9">1.3.1.-</ecNumber>
    </recommendedName>
    <alternativeName>
        <fullName evidence="9">U16-specific dihydrouridine synthase</fullName>
        <shortName evidence="9">U16-specific Dus</shortName>
    </alternativeName>
    <alternativeName>
        <fullName evidence="9">tRNA-dihydrouridine synthase C</fullName>
    </alternativeName>
</protein>
<feature type="binding site" evidence="9">
    <location>
        <begin position="199"/>
        <end position="201"/>
    </location>
    <ligand>
        <name>FMN</name>
        <dbReference type="ChEBI" id="CHEBI:58210"/>
    </ligand>
</feature>
<evidence type="ECO:0000256" key="12">
    <source>
        <dbReference type="PIRSR" id="PIRSR006621-2"/>
    </source>
</evidence>
<dbReference type="InterPro" id="IPR001269">
    <property type="entry name" value="DUS_fam"/>
</dbReference>
<dbReference type="Proteomes" id="UP000013047">
    <property type="component" value="Unassembled WGS sequence"/>
</dbReference>
<feature type="binding site" evidence="12">
    <location>
        <position position="168"/>
    </location>
    <ligand>
        <name>FMN</name>
        <dbReference type="ChEBI" id="CHEBI:58210"/>
    </ligand>
</feature>
<comment type="catalytic activity">
    <reaction evidence="9">
        <text>5,6-dihydrouridine(16) in tRNA + NADP(+) = uridine(16) in tRNA + NADPH + H(+)</text>
        <dbReference type="Rhea" id="RHEA:53376"/>
        <dbReference type="Rhea" id="RHEA-COMP:13543"/>
        <dbReference type="Rhea" id="RHEA-COMP:13544"/>
        <dbReference type="ChEBI" id="CHEBI:15378"/>
        <dbReference type="ChEBI" id="CHEBI:57783"/>
        <dbReference type="ChEBI" id="CHEBI:58349"/>
        <dbReference type="ChEBI" id="CHEBI:65315"/>
        <dbReference type="ChEBI" id="CHEBI:74443"/>
    </reaction>
</comment>
<proteinExistence type="inferred from homology"/>
<dbReference type="GO" id="GO:0000049">
    <property type="term" value="F:tRNA binding"/>
    <property type="evidence" value="ECO:0007669"/>
    <property type="project" value="UniProtKB-UniRule"/>
</dbReference>
<dbReference type="Gene3D" id="3.20.20.70">
    <property type="entry name" value="Aldolase class I"/>
    <property type="match status" value="1"/>
</dbReference>
<evidence type="ECO:0000313" key="15">
    <source>
        <dbReference type="Proteomes" id="UP000013047"/>
    </source>
</evidence>
<dbReference type="InterPro" id="IPR035587">
    <property type="entry name" value="DUS-like_FMN-bd"/>
</dbReference>
<feature type="site" description="Interacts with tRNA; defines subfamily-specific binding signature" evidence="9">
    <location>
        <position position="277"/>
    </location>
</feature>
<evidence type="ECO:0000256" key="4">
    <source>
        <dbReference type="ARBA" id="ARBA00022643"/>
    </source>
</evidence>
<dbReference type="PANTHER" id="PTHR45846:SF1">
    <property type="entry name" value="TRNA-DIHYDROURIDINE(47) SYNTHASE [NAD(P)(+)]-LIKE"/>
    <property type="match status" value="1"/>
</dbReference>
<comment type="cofactor">
    <cofactor evidence="1 9 10 12">
        <name>FMN</name>
        <dbReference type="ChEBI" id="CHEBI:58210"/>
    </cofactor>
</comment>
<organism evidence="14 15">
    <name type="scientific">Thauera phenylacetica B4P</name>
    <dbReference type="NCBI Taxonomy" id="1234382"/>
    <lineage>
        <taxon>Bacteria</taxon>
        <taxon>Pseudomonadati</taxon>
        <taxon>Pseudomonadota</taxon>
        <taxon>Betaproteobacteria</taxon>
        <taxon>Rhodocyclales</taxon>
        <taxon>Zoogloeaceae</taxon>
        <taxon>Thauera</taxon>
    </lineage>
</organism>
<name>N6YPC8_9RHOO</name>
<feature type="site" description="Interacts with tRNA" evidence="9">
    <location>
        <position position="176"/>
    </location>
</feature>
<dbReference type="InterPro" id="IPR018517">
    <property type="entry name" value="tRNA_hU_synthase_CS"/>
</dbReference>
<dbReference type="GO" id="GO:0050660">
    <property type="term" value="F:flavin adenine dinucleotide binding"/>
    <property type="evidence" value="ECO:0007669"/>
    <property type="project" value="InterPro"/>
</dbReference>
<keyword evidence="2 9" id="KW-0820">tRNA-binding</keyword>
<dbReference type="EC" id="1.3.1.-" evidence="9"/>
<feature type="binding site" evidence="9 12">
    <location>
        <position position="139"/>
    </location>
    <ligand>
        <name>FMN</name>
        <dbReference type="ChEBI" id="CHEBI:58210"/>
    </ligand>
</feature>
<dbReference type="InterPro" id="IPR013785">
    <property type="entry name" value="Aldolase_TIM"/>
</dbReference>
<dbReference type="SUPFAM" id="SSF51395">
    <property type="entry name" value="FMN-linked oxidoreductases"/>
    <property type="match status" value="1"/>
</dbReference>
<dbReference type="EMBL" id="AMXF01000133">
    <property type="protein sequence ID" value="ENO96151.1"/>
    <property type="molecule type" value="Genomic_DNA"/>
</dbReference>
<evidence type="ECO:0000256" key="11">
    <source>
        <dbReference type="PIRSR" id="PIRSR006621-1"/>
    </source>
</evidence>
<evidence type="ECO:0000256" key="8">
    <source>
        <dbReference type="ARBA" id="ARBA00023002"/>
    </source>
</evidence>
<dbReference type="InterPro" id="IPR042270">
    <property type="entry name" value="DusC_C"/>
</dbReference>
<keyword evidence="4 9" id="KW-0288">FMN</keyword>
<sequence length="340" mass="36890">MRLLLAPMEGVADFVLRDVLTAIGGYDLAVSEFVRVSGTLLPRRMFERICPEILHGSRTAAGTPVAVQLLGSDPALLAANAACLAALSPHGIDLNFGCPAKVVNRHGGGAMLLDRPRLLHDIAAAVRAAVPADIPVSAKMRLGITDPSRALDCAQALAEGGAQAIVVHARTREQGYRAPAHWEWVARIGDAVRVPVTANGEVWSVHDWARCRAVSAAADVMIGRGAVSDPWLARRIRGERAPEPDERDWVELQPQLLRYWEGVQGRAAPVHACGRLKLWLGMLRRNYPAAGRLHEAVRRVVHPARMNEELRRHGIPARDLPPVAAVDAPRQTCPTTCPDR</sequence>
<comment type="caution">
    <text evidence="9">Lacks conserved residue(s) required for the propagation of feature annotation.</text>
</comment>
<comment type="caution">
    <text evidence="14">The sequence shown here is derived from an EMBL/GenBank/DDBJ whole genome shotgun (WGS) entry which is preliminary data.</text>
</comment>
<feature type="site" description="Interacts with tRNA; defines subfamily-specific binding signature" evidence="9">
    <location>
        <position position="35"/>
    </location>
</feature>
<reference evidence="14 15" key="1">
    <citation type="submission" date="2012-09" db="EMBL/GenBank/DDBJ databases">
        <title>Draft Genome Sequences of 6 Strains from Genus Thauera.</title>
        <authorList>
            <person name="Liu B."/>
            <person name="Shapleigh J.P."/>
            <person name="Frostegard A.H."/>
        </authorList>
    </citation>
    <scope>NUCLEOTIDE SEQUENCE [LARGE SCALE GENOMIC DNA]</scope>
    <source>
        <strain evidence="14 15">B4P</strain>
    </source>
</reference>
<gene>
    <name evidence="9" type="primary">dusC</name>
    <name evidence="14" type="ORF">C667_15439</name>
</gene>
<keyword evidence="12" id="KW-0547">Nucleotide-binding</keyword>
<feature type="binding site" evidence="9 12">
    <location>
        <position position="68"/>
    </location>
    <ligand>
        <name>FMN</name>
        <dbReference type="ChEBI" id="CHEBI:58210"/>
    </ligand>
</feature>
<keyword evidence="6 9" id="KW-0521">NADP</keyword>
<keyword evidence="3 9" id="KW-0285">Flavoprotein</keyword>
<dbReference type="GO" id="GO:0010181">
    <property type="term" value="F:FMN binding"/>
    <property type="evidence" value="ECO:0007669"/>
    <property type="project" value="UniProtKB-UniRule"/>
</dbReference>
<keyword evidence="15" id="KW-1185">Reference proteome</keyword>
<comment type="similarity">
    <text evidence="10">Belongs to the dus family.</text>
</comment>
<evidence type="ECO:0000256" key="7">
    <source>
        <dbReference type="ARBA" id="ARBA00022884"/>
    </source>
</evidence>